<dbReference type="Pfam" id="PF02511">
    <property type="entry name" value="Thy1"/>
    <property type="match status" value="1"/>
</dbReference>
<dbReference type="AlphaFoldDB" id="A0A150FQX8"/>
<dbReference type="STRING" id="1121328.JWYL7_1106"/>
<dbReference type="InterPro" id="IPR036098">
    <property type="entry name" value="Thymidylate_synthase_ThyX_sf"/>
</dbReference>
<dbReference type="RefSeq" id="WP_066070210.1">
    <property type="nucleotide sequence ID" value="NZ_FRBG01000012.1"/>
</dbReference>
<dbReference type="GO" id="GO:0050797">
    <property type="term" value="F:thymidylate synthase (FAD) activity"/>
    <property type="evidence" value="ECO:0007669"/>
    <property type="project" value="UniProtKB-UniRule"/>
</dbReference>
<sequence>MKITLLNYTGVEILAKAVSLPYQTKESVKAVKNVFKMNHRSIARHGQAVFEIKDVSQSLLRQISRHPHINLTVKSTRYCNFEDSKPYIPYILDEKEQKEYVEDYKKIMRIYKKWKEKEGDKKEVDVAKQFLPLASTTDLILSGNYQALYEFCQLRNCVRAEMEIRKLSNEMTRLLKLTVPAIFEDLGCRGDEYKICPERHGNCGKYEVKKW</sequence>
<dbReference type="PROSITE" id="PS51331">
    <property type="entry name" value="THYX"/>
    <property type="match status" value="1"/>
</dbReference>
<comment type="caution">
    <text evidence="2">The sequence shown here is derived from an EMBL/GenBank/DDBJ whole genome shotgun (WGS) entry which is preliminary data.</text>
</comment>
<dbReference type="GO" id="GO:0004799">
    <property type="term" value="F:thymidylate synthase activity"/>
    <property type="evidence" value="ECO:0007669"/>
    <property type="project" value="TreeGrafter"/>
</dbReference>
<name>A0A150FQX8_CLOPD</name>
<dbReference type="NCBIfam" id="TIGR02170">
    <property type="entry name" value="thyX"/>
    <property type="match status" value="1"/>
</dbReference>
<protein>
    <recommendedName>
        <fullName evidence="1">FAD-dependent thymidylate synthase</fullName>
        <ecNumber evidence="1">2.1.1.148</ecNumber>
    </recommendedName>
</protein>
<dbReference type="PANTHER" id="PTHR34934:SF1">
    <property type="entry name" value="FLAVIN-DEPENDENT THYMIDYLATE SYNTHASE"/>
    <property type="match status" value="1"/>
</dbReference>
<organism evidence="2 4">
    <name type="scientific">Alkalithermobacter thermoalcaliphilus JW-YL-7 = DSM 7308</name>
    <dbReference type="NCBI Taxonomy" id="1121328"/>
    <lineage>
        <taxon>Bacteria</taxon>
        <taxon>Bacillati</taxon>
        <taxon>Bacillota</taxon>
        <taxon>Clostridia</taxon>
        <taxon>Peptostreptococcales</taxon>
        <taxon>Tepidibacteraceae</taxon>
        <taxon>Alkalithermobacter</taxon>
    </lineage>
</organism>
<dbReference type="GO" id="GO:0006231">
    <property type="term" value="P:dTMP biosynthetic process"/>
    <property type="evidence" value="ECO:0007669"/>
    <property type="project" value="UniProtKB-UniRule"/>
</dbReference>
<dbReference type="EC" id="2.1.1.148" evidence="1"/>
<dbReference type="OrthoDB" id="9780625at2"/>
<proteinExistence type="predicted"/>
<dbReference type="EMBL" id="FRBG01000012">
    <property type="protein sequence ID" value="SHL12994.1"/>
    <property type="molecule type" value="Genomic_DNA"/>
</dbReference>
<dbReference type="InterPro" id="IPR003669">
    <property type="entry name" value="Thymidylate_synthase_ThyX"/>
</dbReference>
<gene>
    <name evidence="2" type="ORF">JWYL7_1106</name>
    <name evidence="3" type="ORF">SAMN05661008_01509</name>
</gene>
<dbReference type="Proteomes" id="UP000323392">
    <property type="component" value="Unassembled WGS sequence"/>
</dbReference>
<evidence type="ECO:0000313" key="4">
    <source>
        <dbReference type="Proteomes" id="UP000092605"/>
    </source>
</evidence>
<dbReference type="CDD" id="cd20175">
    <property type="entry name" value="ThyX"/>
    <property type="match status" value="1"/>
</dbReference>
<evidence type="ECO:0000313" key="3">
    <source>
        <dbReference type="EMBL" id="SHL12994.1"/>
    </source>
</evidence>
<evidence type="ECO:0000256" key="1">
    <source>
        <dbReference type="NCBIfam" id="TIGR02170"/>
    </source>
</evidence>
<dbReference type="EMBL" id="LSFY01000001">
    <property type="protein sequence ID" value="KXZ40031.1"/>
    <property type="molecule type" value="Genomic_DNA"/>
</dbReference>
<dbReference type="PANTHER" id="PTHR34934">
    <property type="entry name" value="FLAVIN-DEPENDENT THYMIDYLATE SYNTHASE"/>
    <property type="match status" value="1"/>
</dbReference>
<accession>A0A150FQX8</accession>
<evidence type="ECO:0000313" key="5">
    <source>
        <dbReference type="Proteomes" id="UP000323392"/>
    </source>
</evidence>
<dbReference type="PATRIC" id="fig|1121328.3.peg.1116"/>
<dbReference type="Gene3D" id="3.30.1360.170">
    <property type="match status" value="1"/>
</dbReference>
<evidence type="ECO:0000313" key="2">
    <source>
        <dbReference type="EMBL" id="KXZ40031.1"/>
    </source>
</evidence>
<dbReference type="GO" id="GO:0070402">
    <property type="term" value="F:NADPH binding"/>
    <property type="evidence" value="ECO:0007669"/>
    <property type="project" value="TreeGrafter"/>
</dbReference>
<dbReference type="SUPFAM" id="SSF69796">
    <property type="entry name" value="Thymidylate synthase-complementing protein Thy1"/>
    <property type="match status" value="1"/>
</dbReference>
<reference evidence="2 4" key="1">
    <citation type="submission" date="2016-02" db="EMBL/GenBank/DDBJ databases">
        <title>Draft genome sequence for Clostridium paradoxum JW-YL-7.</title>
        <authorList>
            <person name="Utturkar S.M."/>
            <person name="Lancaster A."/>
            <person name="Poole F.L."/>
            <person name="Adams M.W."/>
            <person name="Brown S.D."/>
        </authorList>
    </citation>
    <scope>NUCLEOTIDE SEQUENCE [LARGE SCALE GENOMIC DNA]</scope>
    <source>
        <strain evidence="2 4">JW-YL-7</strain>
    </source>
</reference>
<dbReference type="Proteomes" id="UP000092605">
    <property type="component" value="Unassembled WGS sequence"/>
</dbReference>
<keyword evidence="5" id="KW-1185">Reference proteome</keyword>
<dbReference type="GO" id="GO:0050660">
    <property type="term" value="F:flavin adenine dinucleotide binding"/>
    <property type="evidence" value="ECO:0007669"/>
    <property type="project" value="UniProtKB-UniRule"/>
</dbReference>
<reference evidence="3 5" key="2">
    <citation type="submission" date="2016-11" db="EMBL/GenBank/DDBJ databases">
        <authorList>
            <person name="Varghese N."/>
            <person name="Submissions S."/>
        </authorList>
    </citation>
    <scope>NUCLEOTIDE SEQUENCE [LARGE SCALE GENOMIC DNA]</scope>
    <source>
        <strain evidence="3 5">DSM 7308</strain>
    </source>
</reference>